<evidence type="ECO:0000259" key="6">
    <source>
        <dbReference type="Pfam" id="PF01494"/>
    </source>
</evidence>
<gene>
    <name evidence="7" type="ORF">IL334_005834</name>
</gene>
<dbReference type="SUPFAM" id="SSF51905">
    <property type="entry name" value="FAD/NAD(P)-binding domain"/>
    <property type="match status" value="1"/>
</dbReference>
<dbReference type="PANTHER" id="PTHR46972:SF1">
    <property type="entry name" value="FAD DEPENDENT OXIDOREDUCTASE DOMAIN-CONTAINING PROTEIN"/>
    <property type="match status" value="1"/>
</dbReference>
<evidence type="ECO:0000256" key="4">
    <source>
        <dbReference type="ARBA" id="ARBA00023033"/>
    </source>
</evidence>
<evidence type="ECO:0000256" key="2">
    <source>
        <dbReference type="ARBA" id="ARBA00022827"/>
    </source>
</evidence>
<organism evidence="7 8">
    <name type="scientific">Kwoniella shivajii</name>
    <dbReference type="NCBI Taxonomy" id="564305"/>
    <lineage>
        <taxon>Eukaryota</taxon>
        <taxon>Fungi</taxon>
        <taxon>Dikarya</taxon>
        <taxon>Basidiomycota</taxon>
        <taxon>Agaricomycotina</taxon>
        <taxon>Tremellomycetes</taxon>
        <taxon>Tremellales</taxon>
        <taxon>Cryptococcaceae</taxon>
        <taxon>Kwoniella</taxon>
    </lineage>
</organism>
<dbReference type="Gene3D" id="3.50.50.60">
    <property type="entry name" value="FAD/NAD(P)-binding domain"/>
    <property type="match status" value="1"/>
</dbReference>
<dbReference type="InterPro" id="IPR036188">
    <property type="entry name" value="FAD/NAD-bd_sf"/>
</dbReference>
<dbReference type="InterPro" id="IPR002938">
    <property type="entry name" value="FAD-bd"/>
</dbReference>
<protein>
    <recommendedName>
        <fullName evidence="6">FAD-binding domain-containing protein</fullName>
    </recommendedName>
</protein>
<dbReference type="Pfam" id="PF01494">
    <property type="entry name" value="FAD_binding_3"/>
    <property type="match status" value="1"/>
</dbReference>
<name>A0ABZ1D4K1_9TREE</name>
<accession>A0ABZ1D4K1</accession>
<sequence length="496" mass="54227">MSEPTAPRNKFQILIVGAGVAGLSTAYALKRSQSYESGLVDYRIIEKRKEPGVDLGYPIHLSSAGLNALLTLLLPSDLVKLDTAKRKIPVYHDGITVSNNKGETVYRLIRDSGVRPMIQREDLMKIFRDELGNKVEYGKEVKGLKDVDNGIEVTLNGEEKNKFDLVIGADGMFSSIRQLSSSKAKVGKSPWTVINSITSSESILKWVKDPISINTIYGDSFSATLIPLSSHSSNSVNPSAPSHVTQSHMLHSTSGSSSHCRSEPDTTAQPCEPNPVCRGPDSVYVALTIPSSWLEPSFAHHMAACTCEPTMGSSFVRDLENSDGWSNRKGFTLYALPKTVCGNGRTILIGDASHGTVPFCGSGASSAIVDSLELVNVMNDLVVSSQANSEISFPDDIASLHLNLVTETKERDLFHAIEQFRKSSIERNDPLIKESKELLWLAQGETAMSYLVRGVVFWSLELGEKVSGRRRKLERELRKVIDNEDDGYVHGSVQGA</sequence>
<dbReference type="EMBL" id="CP141888">
    <property type="protein sequence ID" value="WRT68853.1"/>
    <property type="molecule type" value="Genomic_DNA"/>
</dbReference>
<dbReference type="PRINTS" id="PR00420">
    <property type="entry name" value="RNGMNOXGNASE"/>
</dbReference>
<evidence type="ECO:0000256" key="1">
    <source>
        <dbReference type="ARBA" id="ARBA00022630"/>
    </source>
</evidence>
<keyword evidence="1" id="KW-0285">Flavoprotein</keyword>
<reference evidence="7 8" key="1">
    <citation type="submission" date="2024-01" db="EMBL/GenBank/DDBJ databases">
        <title>Comparative genomics of Cryptococcus and Kwoniella reveals pathogenesis evolution and contrasting modes of karyotype evolution via chromosome fusion or intercentromeric recombination.</title>
        <authorList>
            <person name="Coelho M.A."/>
            <person name="David-Palma M."/>
            <person name="Shea T."/>
            <person name="Bowers K."/>
            <person name="McGinley-Smith S."/>
            <person name="Mohammad A.W."/>
            <person name="Gnirke A."/>
            <person name="Yurkov A.M."/>
            <person name="Nowrousian M."/>
            <person name="Sun S."/>
            <person name="Cuomo C.A."/>
            <person name="Heitman J."/>
        </authorList>
    </citation>
    <scope>NUCLEOTIDE SEQUENCE [LARGE SCALE GENOMIC DNA]</scope>
    <source>
        <strain evidence="7">CBS 11374</strain>
    </source>
</reference>
<keyword evidence="8" id="KW-1185">Reference proteome</keyword>
<evidence type="ECO:0000313" key="8">
    <source>
        <dbReference type="Proteomes" id="UP001329825"/>
    </source>
</evidence>
<keyword evidence="4" id="KW-0503">Monooxygenase</keyword>
<dbReference type="Proteomes" id="UP001329825">
    <property type="component" value="Chromosome 8"/>
</dbReference>
<evidence type="ECO:0000313" key="7">
    <source>
        <dbReference type="EMBL" id="WRT68853.1"/>
    </source>
</evidence>
<feature type="domain" description="FAD-binding" evidence="6">
    <location>
        <begin position="11"/>
        <end position="232"/>
    </location>
</feature>
<evidence type="ECO:0000256" key="3">
    <source>
        <dbReference type="ARBA" id="ARBA00023002"/>
    </source>
</evidence>
<feature type="compositionally biased region" description="Low complexity" evidence="5">
    <location>
        <begin position="232"/>
        <end position="259"/>
    </location>
</feature>
<keyword evidence="3" id="KW-0560">Oxidoreductase</keyword>
<dbReference type="GeneID" id="87957964"/>
<dbReference type="PANTHER" id="PTHR46972">
    <property type="entry name" value="MONOOXYGENASE ASQM-RELATED"/>
    <property type="match status" value="1"/>
</dbReference>
<keyword evidence="2" id="KW-0274">FAD</keyword>
<feature type="region of interest" description="Disordered" evidence="5">
    <location>
        <begin position="232"/>
        <end position="274"/>
    </location>
</feature>
<proteinExistence type="predicted"/>
<dbReference type="RefSeq" id="XP_062793592.1">
    <property type="nucleotide sequence ID" value="XM_062937541.1"/>
</dbReference>
<evidence type="ECO:0000256" key="5">
    <source>
        <dbReference type="SAM" id="MobiDB-lite"/>
    </source>
</evidence>